<dbReference type="GO" id="GO:0004497">
    <property type="term" value="F:monooxygenase activity"/>
    <property type="evidence" value="ECO:0007669"/>
    <property type="project" value="UniProtKB-KW"/>
</dbReference>
<evidence type="ECO:0000313" key="15">
    <source>
        <dbReference type="EMBL" id="KAJ3487179.1"/>
    </source>
</evidence>
<dbReference type="CDD" id="cd11065">
    <property type="entry name" value="CYP64-like"/>
    <property type="match status" value="1"/>
</dbReference>
<dbReference type="GO" id="GO:0016705">
    <property type="term" value="F:oxidoreductase activity, acting on paired donors, with incorporation or reduction of molecular oxygen"/>
    <property type="evidence" value="ECO:0007669"/>
    <property type="project" value="InterPro"/>
</dbReference>
<dbReference type="EMBL" id="JANAWD010000099">
    <property type="protein sequence ID" value="KAJ3487179.1"/>
    <property type="molecule type" value="Genomic_DNA"/>
</dbReference>
<evidence type="ECO:0000256" key="9">
    <source>
        <dbReference type="ARBA" id="ARBA00023002"/>
    </source>
</evidence>
<keyword evidence="8" id="KW-1133">Transmembrane helix</keyword>
<dbReference type="PROSITE" id="PS00086">
    <property type="entry name" value="CYTOCHROME_P450"/>
    <property type="match status" value="1"/>
</dbReference>
<dbReference type="GO" id="GO:0020037">
    <property type="term" value="F:heme binding"/>
    <property type="evidence" value="ECO:0007669"/>
    <property type="project" value="InterPro"/>
</dbReference>
<comment type="cofactor">
    <cofactor evidence="1 13">
        <name>heme</name>
        <dbReference type="ChEBI" id="CHEBI:30413"/>
    </cofactor>
</comment>
<dbReference type="PRINTS" id="PR00385">
    <property type="entry name" value="P450"/>
</dbReference>
<protein>
    <recommendedName>
        <fullName evidence="17">Cytochrome P450</fullName>
    </recommendedName>
</protein>
<comment type="caution">
    <text evidence="15">The sequence shown here is derived from an EMBL/GenBank/DDBJ whole genome shotgun (WGS) entry which is preliminary data.</text>
</comment>
<organism evidence="15 16">
    <name type="scientific">Meripilus lineatus</name>
    <dbReference type="NCBI Taxonomy" id="2056292"/>
    <lineage>
        <taxon>Eukaryota</taxon>
        <taxon>Fungi</taxon>
        <taxon>Dikarya</taxon>
        <taxon>Basidiomycota</taxon>
        <taxon>Agaricomycotina</taxon>
        <taxon>Agaricomycetes</taxon>
        <taxon>Polyporales</taxon>
        <taxon>Meripilaceae</taxon>
        <taxon>Meripilus</taxon>
    </lineage>
</organism>
<dbReference type="Gene3D" id="1.10.630.10">
    <property type="entry name" value="Cytochrome P450"/>
    <property type="match status" value="1"/>
</dbReference>
<evidence type="ECO:0000313" key="16">
    <source>
        <dbReference type="Proteomes" id="UP001212997"/>
    </source>
</evidence>
<dbReference type="InterPro" id="IPR001128">
    <property type="entry name" value="Cyt_P450"/>
</dbReference>
<evidence type="ECO:0000256" key="12">
    <source>
        <dbReference type="ARBA" id="ARBA00023136"/>
    </source>
</evidence>
<evidence type="ECO:0000256" key="10">
    <source>
        <dbReference type="ARBA" id="ARBA00023004"/>
    </source>
</evidence>
<dbReference type="GO" id="GO:0005506">
    <property type="term" value="F:iron ion binding"/>
    <property type="evidence" value="ECO:0007669"/>
    <property type="project" value="InterPro"/>
</dbReference>
<evidence type="ECO:0000256" key="13">
    <source>
        <dbReference type="PIRSR" id="PIRSR602401-1"/>
    </source>
</evidence>
<gene>
    <name evidence="15" type="ORF">NLI96_g3711</name>
</gene>
<evidence type="ECO:0000256" key="1">
    <source>
        <dbReference type="ARBA" id="ARBA00001971"/>
    </source>
</evidence>
<dbReference type="PANTHER" id="PTHR46300:SF1">
    <property type="entry name" value="P450, PUTATIVE (EUROFUNG)-RELATED"/>
    <property type="match status" value="1"/>
</dbReference>
<dbReference type="InterPro" id="IPR036396">
    <property type="entry name" value="Cyt_P450_sf"/>
</dbReference>
<evidence type="ECO:0000256" key="6">
    <source>
        <dbReference type="ARBA" id="ARBA00022692"/>
    </source>
</evidence>
<dbReference type="SUPFAM" id="SSF48264">
    <property type="entry name" value="Cytochrome P450"/>
    <property type="match status" value="1"/>
</dbReference>
<reference evidence="15" key="1">
    <citation type="submission" date="2022-07" db="EMBL/GenBank/DDBJ databases">
        <title>Genome Sequence of Physisporinus lineatus.</title>
        <authorList>
            <person name="Buettner E."/>
        </authorList>
    </citation>
    <scope>NUCLEOTIDE SEQUENCE</scope>
    <source>
        <strain evidence="15">VT162</strain>
    </source>
</reference>
<proteinExistence type="inferred from homology"/>
<keyword evidence="10 13" id="KW-0408">Iron</keyword>
<comment type="similarity">
    <text evidence="4 14">Belongs to the cytochrome P450 family.</text>
</comment>
<dbReference type="InterPro" id="IPR017972">
    <property type="entry name" value="Cyt_P450_CS"/>
</dbReference>
<accession>A0AAD5YKK6</accession>
<evidence type="ECO:0000256" key="7">
    <source>
        <dbReference type="ARBA" id="ARBA00022723"/>
    </source>
</evidence>
<keyword evidence="12" id="KW-0472">Membrane</keyword>
<dbReference type="GO" id="GO:0016020">
    <property type="term" value="C:membrane"/>
    <property type="evidence" value="ECO:0007669"/>
    <property type="project" value="UniProtKB-SubCell"/>
</dbReference>
<keyword evidence="11 14" id="KW-0503">Monooxygenase</keyword>
<dbReference type="AlphaFoldDB" id="A0AAD5YKK6"/>
<comment type="subcellular location">
    <subcellularLocation>
        <location evidence="2">Membrane</location>
    </subcellularLocation>
</comment>
<evidence type="ECO:0000256" key="4">
    <source>
        <dbReference type="ARBA" id="ARBA00010617"/>
    </source>
</evidence>
<keyword evidence="6" id="KW-0812">Transmembrane</keyword>
<dbReference type="InterPro" id="IPR050364">
    <property type="entry name" value="Cytochrome_P450_fung"/>
</dbReference>
<dbReference type="Proteomes" id="UP001212997">
    <property type="component" value="Unassembled WGS sequence"/>
</dbReference>
<keyword evidence="7 13" id="KW-0479">Metal-binding</keyword>
<name>A0AAD5YKK6_9APHY</name>
<sequence>MSDLFTSIHPLTYGLLLSLGAVVLGVSLARPKRNVPLPPGPTQDEIIPGKPTYLQFHEFGQRYSPVFSVTIGKELFIIITGYKEAQDIMQKQGVDVADRPRYTSASEIVSGEMRVLFLNHGERLKRFRRAFHAQLQPSVAKQYQPLQFKHSKQYIMDLLRDPDHHMEYARRYTTSVILSMVYGRKTPTRIDDPEVDAIDLAVKRVVDCFHPGAYLVDAFPILKYIPIPEIRTLRNYHQEELALFRGQLDVVRKQIANKEEIPPSFSSYILGRQEEFGLSDDETAYVAGEIFGAGSDTTASAISFITMAAACFPHEQAKVQEQIDNVVGDDRLPTFEDQNDLPLVTAFMLEAHRWRPISTGATVIGNHWSIMRDPEFFPDPEVFRPERWFDKRGGIRDDVKMLGFGFGRRVCPGQPVADRSVWINAALLMWAFKMREDPSKPIDDMGYKAGITAQIHPFKLVFEPRHKLDDMKQLLTSASN</sequence>
<evidence type="ECO:0000256" key="3">
    <source>
        <dbReference type="ARBA" id="ARBA00005179"/>
    </source>
</evidence>
<keyword evidence="5 13" id="KW-0349">Heme</keyword>
<evidence type="ECO:0000256" key="2">
    <source>
        <dbReference type="ARBA" id="ARBA00004370"/>
    </source>
</evidence>
<evidence type="ECO:0000256" key="5">
    <source>
        <dbReference type="ARBA" id="ARBA00022617"/>
    </source>
</evidence>
<evidence type="ECO:0008006" key="17">
    <source>
        <dbReference type="Google" id="ProtNLM"/>
    </source>
</evidence>
<dbReference type="PRINTS" id="PR00463">
    <property type="entry name" value="EP450I"/>
</dbReference>
<evidence type="ECO:0000256" key="11">
    <source>
        <dbReference type="ARBA" id="ARBA00023033"/>
    </source>
</evidence>
<feature type="binding site" description="axial binding residue" evidence="13">
    <location>
        <position position="411"/>
    </location>
    <ligand>
        <name>heme</name>
        <dbReference type="ChEBI" id="CHEBI:30413"/>
    </ligand>
    <ligandPart>
        <name>Fe</name>
        <dbReference type="ChEBI" id="CHEBI:18248"/>
    </ligandPart>
</feature>
<dbReference type="Pfam" id="PF00067">
    <property type="entry name" value="p450"/>
    <property type="match status" value="1"/>
</dbReference>
<dbReference type="InterPro" id="IPR002401">
    <property type="entry name" value="Cyt_P450_E_grp-I"/>
</dbReference>
<comment type="pathway">
    <text evidence="3">Secondary metabolite biosynthesis.</text>
</comment>
<evidence type="ECO:0000256" key="14">
    <source>
        <dbReference type="RuleBase" id="RU000461"/>
    </source>
</evidence>
<evidence type="ECO:0000256" key="8">
    <source>
        <dbReference type="ARBA" id="ARBA00022989"/>
    </source>
</evidence>
<keyword evidence="16" id="KW-1185">Reference proteome</keyword>
<dbReference type="PANTHER" id="PTHR46300">
    <property type="entry name" value="P450, PUTATIVE (EUROFUNG)-RELATED-RELATED"/>
    <property type="match status" value="1"/>
</dbReference>
<keyword evidence="9 14" id="KW-0560">Oxidoreductase</keyword>